<gene>
    <name evidence="1" type="ORF">E3O46_08960</name>
</gene>
<dbReference type="Pfam" id="PF13376">
    <property type="entry name" value="OmdA"/>
    <property type="match status" value="1"/>
</dbReference>
<protein>
    <submittedName>
        <fullName evidence="1">Bacteriocin-protection protein, YdeI/OmpD-associated family</fullName>
    </submittedName>
</protein>
<proteinExistence type="predicted"/>
<evidence type="ECO:0000313" key="2">
    <source>
        <dbReference type="Proteomes" id="UP000297604"/>
    </source>
</evidence>
<accession>A0ABY2ILP3</accession>
<evidence type="ECO:0000313" key="1">
    <source>
        <dbReference type="EMBL" id="TFC20346.1"/>
    </source>
</evidence>
<dbReference type="RefSeq" id="WP_134561578.1">
    <property type="nucleotide sequence ID" value="NZ_SOFS01000019.1"/>
</dbReference>
<keyword evidence="2" id="KW-1185">Reference proteome</keyword>
<sequence length="194" mass="21885">MAENSSKPILLFATVRDWEAWLEENVDHAGIRLQLVKKNSSAPGIGYDEALTVALCFGWIDGQAGTHDDDYFLRAFTPRRPRSMWSQRNRDLVEQLIEAGRMRPTGFAEIERAQADGRWEAAYRQKDSPVPDDLKSALDASPLAADLFSRLSSQNRFAILFRISGVKRPATRAANIAKFVSMLERGETIYPQKL</sequence>
<reference evidence="1 2" key="1">
    <citation type="submission" date="2019-03" db="EMBL/GenBank/DDBJ databases">
        <title>Genomics of glacier-inhabiting Cryobacterium strains.</title>
        <authorList>
            <person name="Liu Q."/>
            <person name="Xin Y.-H."/>
        </authorList>
    </citation>
    <scope>NUCLEOTIDE SEQUENCE [LARGE SCALE GENOMIC DNA]</scope>
    <source>
        <strain evidence="1 2">MDB1-5</strain>
    </source>
</reference>
<dbReference type="Proteomes" id="UP000297604">
    <property type="component" value="Unassembled WGS sequence"/>
</dbReference>
<dbReference type="EMBL" id="SOFS01000019">
    <property type="protein sequence ID" value="TFC20346.1"/>
    <property type="molecule type" value="Genomic_DNA"/>
</dbReference>
<comment type="caution">
    <text evidence="1">The sequence shown here is derived from an EMBL/GenBank/DDBJ whole genome shotgun (WGS) entry which is preliminary data.</text>
</comment>
<name>A0ABY2ILP3_9MICO</name>
<organism evidence="1 2">
    <name type="scientific">Cryobacterium glucosi</name>
    <dbReference type="NCBI Taxonomy" id="1259175"/>
    <lineage>
        <taxon>Bacteria</taxon>
        <taxon>Bacillati</taxon>
        <taxon>Actinomycetota</taxon>
        <taxon>Actinomycetes</taxon>
        <taxon>Micrococcales</taxon>
        <taxon>Microbacteriaceae</taxon>
        <taxon>Cryobacterium</taxon>
    </lineage>
</organism>